<evidence type="ECO:0000256" key="1">
    <source>
        <dbReference type="ARBA" id="ARBA00004141"/>
    </source>
</evidence>
<feature type="transmembrane region" description="Helical" evidence="5">
    <location>
        <begin position="102"/>
        <end position="117"/>
    </location>
</feature>
<dbReference type="AlphaFoldDB" id="A0A1H3LYS6"/>
<keyword evidence="8" id="KW-1185">Reference proteome</keyword>
<keyword evidence="2 5" id="KW-0812">Transmembrane</keyword>
<evidence type="ECO:0000313" key="7">
    <source>
        <dbReference type="EMBL" id="SDY69560.1"/>
    </source>
</evidence>
<dbReference type="InterPro" id="IPR004481">
    <property type="entry name" value="K/Na/Ca-exchanger"/>
</dbReference>
<dbReference type="InterPro" id="IPR044880">
    <property type="entry name" value="NCX_ion-bd_dom_sf"/>
</dbReference>
<dbReference type="OrthoDB" id="9794225at2"/>
<dbReference type="EMBL" id="FNPR01000003">
    <property type="protein sequence ID" value="SDY69560.1"/>
    <property type="molecule type" value="Genomic_DNA"/>
</dbReference>
<dbReference type="Gene3D" id="1.20.1420.30">
    <property type="entry name" value="NCX, central ion-binding region"/>
    <property type="match status" value="1"/>
</dbReference>
<evidence type="ECO:0000256" key="2">
    <source>
        <dbReference type="ARBA" id="ARBA00022692"/>
    </source>
</evidence>
<dbReference type="GeneID" id="78125219"/>
<feature type="transmembrane region" description="Helical" evidence="5">
    <location>
        <begin position="33"/>
        <end position="54"/>
    </location>
</feature>
<sequence length="305" mass="30813">MEYFLVLAGLVGLFFGGDWLVRGAVGLAARLGLSAFLISLTIVGFGTSLPELLVSVRAAMDGAPGLALGNVIGSNIANIGLILGLAALIMPMRAGAGNRRDILVMLSVALLLGPVLWQGQIGMLTGALMALALCGYLGLTYYLDGGSDAATPDAPEPAMALWRLGLLLAGGLALLVAGAEMLVRGAVVIAEDFRVSDAVIGLTVVAVGTSLPELATSLTAALKGKADIAIGNVVGSNIFNILGILGVTALVTPVPVAARFLSVDLWVLLAASGALAALLLLRGGLGRLSGAVFLTGYAGYTLAMY</sequence>
<feature type="transmembrane region" description="Helical" evidence="5">
    <location>
        <begin position="124"/>
        <end position="142"/>
    </location>
</feature>
<evidence type="ECO:0000256" key="5">
    <source>
        <dbReference type="SAM" id="Phobius"/>
    </source>
</evidence>
<organism evidence="7 8">
    <name type="scientific">Lentibacter algarum</name>
    <dbReference type="NCBI Taxonomy" id="576131"/>
    <lineage>
        <taxon>Bacteria</taxon>
        <taxon>Pseudomonadati</taxon>
        <taxon>Pseudomonadota</taxon>
        <taxon>Alphaproteobacteria</taxon>
        <taxon>Rhodobacterales</taxon>
        <taxon>Roseobacteraceae</taxon>
        <taxon>Lentibacter</taxon>
    </lineage>
</organism>
<dbReference type="InterPro" id="IPR004837">
    <property type="entry name" value="NaCa_Exmemb"/>
</dbReference>
<dbReference type="GO" id="GO:0005886">
    <property type="term" value="C:plasma membrane"/>
    <property type="evidence" value="ECO:0007669"/>
    <property type="project" value="TreeGrafter"/>
</dbReference>
<feature type="domain" description="Sodium/calcium exchanger membrane region" evidence="6">
    <location>
        <begin position="166"/>
        <end position="304"/>
    </location>
</feature>
<dbReference type="Gene3D" id="6.10.280.80">
    <property type="entry name" value="NCX, peripheral helical region"/>
    <property type="match status" value="1"/>
</dbReference>
<dbReference type="STRING" id="576131.SAMN05444486_103269"/>
<feature type="transmembrane region" description="Helical" evidence="5">
    <location>
        <begin position="195"/>
        <end position="218"/>
    </location>
</feature>
<evidence type="ECO:0000256" key="4">
    <source>
        <dbReference type="ARBA" id="ARBA00023136"/>
    </source>
</evidence>
<dbReference type="GO" id="GO:0006874">
    <property type="term" value="P:intracellular calcium ion homeostasis"/>
    <property type="evidence" value="ECO:0007669"/>
    <property type="project" value="TreeGrafter"/>
</dbReference>
<dbReference type="RefSeq" id="WP_089892378.1">
    <property type="nucleotide sequence ID" value="NZ_CALJFH010000021.1"/>
</dbReference>
<evidence type="ECO:0000259" key="6">
    <source>
        <dbReference type="Pfam" id="PF01699"/>
    </source>
</evidence>
<dbReference type="Proteomes" id="UP000199026">
    <property type="component" value="Unassembled WGS sequence"/>
</dbReference>
<keyword evidence="4 5" id="KW-0472">Membrane</keyword>
<dbReference type="Pfam" id="PF01699">
    <property type="entry name" value="Na_Ca_ex"/>
    <property type="match status" value="2"/>
</dbReference>
<keyword evidence="3 5" id="KW-1133">Transmembrane helix</keyword>
<dbReference type="GO" id="GO:0005262">
    <property type="term" value="F:calcium channel activity"/>
    <property type="evidence" value="ECO:0007669"/>
    <property type="project" value="TreeGrafter"/>
</dbReference>
<feature type="transmembrane region" description="Helical" evidence="5">
    <location>
        <begin position="265"/>
        <end position="285"/>
    </location>
</feature>
<proteinExistence type="predicted"/>
<gene>
    <name evidence="7" type="ORF">SAMN05444486_103269</name>
</gene>
<dbReference type="PANTHER" id="PTHR10846">
    <property type="entry name" value="SODIUM/POTASSIUM/CALCIUM EXCHANGER"/>
    <property type="match status" value="1"/>
</dbReference>
<evidence type="ECO:0000313" key="8">
    <source>
        <dbReference type="Proteomes" id="UP000199026"/>
    </source>
</evidence>
<accession>A0A1H3LYS6</accession>
<feature type="domain" description="Sodium/calcium exchanger membrane region" evidence="6">
    <location>
        <begin position="3"/>
        <end position="141"/>
    </location>
</feature>
<comment type="subcellular location">
    <subcellularLocation>
        <location evidence="1">Membrane</location>
        <topology evidence="1">Multi-pass membrane protein</topology>
    </subcellularLocation>
</comment>
<name>A0A1H3LYS6_9RHOB</name>
<protein>
    <submittedName>
        <fullName evidence="7">Cation:H+ antiporter</fullName>
    </submittedName>
</protein>
<feature type="transmembrane region" description="Helical" evidence="5">
    <location>
        <begin position="238"/>
        <end position="258"/>
    </location>
</feature>
<dbReference type="PANTHER" id="PTHR10846:SF8">
    <property type="entry name" value="INNER MEMBRANE PROTEIN YRBG"/>
    <property type="match status" value="1"/>
</dbReference>
<reference evidence="7 8" key="1">
    <citation type="submission" date="2016-10" db="EMBL/GenBank/DDBJ databases">
        <authorList>
            <person name="de Groot N.N."/>
        </authorList>
    </citation>
    <scope>NUCLEOTIDE SEQUENCE [LARGE SCALE GENOMIC DNA]</scope>
    <source>
        <strain evidence="7 8">DSM 24677</strain>
    </source>
</reference>
<evidence type="ECO:0000256" key="3">
    <source>
        <dbReference type="ARBA" id="ARBA00022989"/>
    </source>
</evidence>
<feature type="transmembrane region" description="Helical" evidence="5">
    <location>
        <begin position="66"/>
        <end position="90"/>
    </location>
</feature>
<feature type="transmembrane region" description="Helical" evidence="5">
    <location>
        <begin position="162"/>
        <end position="183"/>
    </location>
</feature>
<dbReference type="GO" id="GO:0008273">
    <property type="term" value="F:calcium, potassium:sodium antiporter activity"/>
    <property type="evidence" value="ECO:0007669"/>
    <property type="project" value="TreeGrafter"/>
</dbReference>